<sequence>MYVVPQLNNVAVTTKGLNIETDYIYIMTYASQRCEYYMQLEDDVVAAASYARVLFNYIAVKSGTEWFVISFSTMGFIGKLFSGASLKYMTYAIALYYRYKPVDWILEDVLRSRYCSLDKSLQDCTQVVRSTLQMNNEKEVF</sequence>
<dbReference type="PANTHER" id="PTHR12062">
    <property type="entry name" value="N-ACETYLGLUCOSAMINYLTRANSFERASE VI"/>
    <property type="match status" value="1"/>
</dbReference>
<dbReference type="GO" id="GO:0005795">
    <property type="term" value="C:Golgi stack"/>
    <property type="evidence" value="ECO:0007669"/>
    <property type="project" value="TreeGrafter"/>
</dbReference>
<feature type="domain" description="MGAT4 conserved region" evidence="1">
    <location>
        <begin position="20"/>
        <end position="127"/>
    </location>
</feature>
<dbReference type="OrthoDB" id="2016523at2759"/>
<dbReference type="Pfam" id="PF04666">
    <property type="entry name" value="MGAT4_cons"/>
    <property type="match status" value="1"/>
</dbReference>
<dbReference type="GO" id="GO:0005793">
    <property type="term" value="C:endoplasmic reticulum-Golgi intermediate compartment"/>
    <property type="evidence" value="ECO:0007669"/>
    <property type="project" value="TreeGrafter"/>
</dbReference>
<evidence type="ECO:0000313" key="3">
    <source>
        <dbReference type="Proteomes" id="UP000252519"/>
    </source>
</evidence>
<evidence type="ECO:0000313" key="2">
    <source>
        <dbReference type="EMBL" id="RCN40942.1"/>
    </source>
</evidence>
<dbReference type="InterPro" id="IPR057279">
    <property type="entry name" value="MGAT4"/>
</dbReference>
<dbReference type="STRING" id="29170.A0A368G9C1"/>
<proteinExistence type="predicted"/>
<organism evidence="2 3">
    <name type="scientific">Ancylostoma caninum</name>
    <name type="common">Dog hookworm</name>
    <dbReference type="NCBI Taxonomy" id="29170"/>
    <lineage>
        <taxon>Eukaryota</taxon>
        <taxon>Metazoa</taxon>
        <taxon>Ecdysozoa</taxon>
        <taxon>Nematoda</taxon>
        <taxon>Chromadorea</taxon>
        <taxon>Rhabditida</taxon>
        <taxon>Rhabditina</taxon>
        <taxon>Rhabditomorpha</taxon>
        <taxon>Strongyloidea</taxon>
        <taxon>Ancylostomatidae</taxon>
        <taxon>Ancylostomatinae</taxon>
        <taxon>Ancylostoma</taxon>
    </lineage>
</organism>
<protein>
    <recommendedName>
        <fullName evidence="1">MGAT4 conserved region domain-containing protein</fullName>
    </recommendedName>
</protein>
<comment type="caution">
    <text evidence="2">The sequence shown here is derived from an EMBL/GenBank/DDBJ whole genome shotgun (WGS) entry which is preliminary data.</text>
</comment>
<accession>A0A368G9C1</accession>
<keyword evidence="3" id="KW-1185">Reference proteome</keyword>
<reference evidence="2 3" key="1">
    <citation type="submission" date="2014-10" db="EMBL/GenBank/DDBJ databases">
        <title>Draft genome of the hookworm Ancylostoma caninum.</title>
        <authorList>
            <person name="Mitreva M."/>
        </authorList>
    </citation>
    <scope>NUCLEOTIDE SEQUENCE [LARGE SCALE GENOMIC DNA]</scope>
    <source>
        <strain evidence="2 3">Baltimore</strain>
    </source>
</reference>
<dbReference type="GO" id="GO:0008375">
    <property type="term" value="F:acetylglucosaminyltransferase activity"/>
    <property type="evidence" value="ECO:0007669"/>
    <property type="project" value="TreeGrafter"/>
</dbReference>
<dbReference type="GO" id="GO:0005783">
    <property type="term" value="C:endoplasmic reticulum"/>
    <property type="evidence" value="ECO:0007669"/>
    <property type="project" value="TreeGrafter"/>
</dbReference>
<dbReference type="InterPro" id="IPR006759">
    <property type="entry name" value="Glyco_transf_54"/>
</dbReference>
<dbReference type="EMBL" id="JOJR01000257">
    <property type="protein sequence ID" value="RCN40942.1"/>
    <property type="molecule type" value="Genomic_DNA"/>
</dbReference>
<name>A0A368G9C1_ANCCA</name>
<dbReference type="PANTHER" id="PTHR12062:SF9">
    <property type="entry name" value="ALPHA-1,3-MANNOSYL-GLYCOPROTEIN 4-BETA-N-ACETYLGLUCOSAMINYLTRANSFERASE A, ISOFORM A"/>
    <property type="match status" value="1"/>
</dbReference>
<gene>
    <name evidence="2" type="ORF">ANCCAN_13111</name>
</gene>
<dbReference type="GO" id="GO:0006487">
    <property type="term" value="P:protein N-linked glycosylation"/>
    <property type="evidence" value="ECO:0007669"/>
    <property type="project" value="TreeGrafter"/>
</dbReference>
<evidence type="ECO:0000259" key="1">
    <source>
        <dbReference type="Pfam" id="PF04666"/>
    </source>
</evidence>
<dbReference type="AlphaFoldDB" id="A0A368G9C1"/>
<dbReference type="Proteomes" id="UP000252519">
    <property type="component" value="Unassembled WGS sequence"/>
</dbReference>